<accession>A0A1M4PL49</accession>
<feature type="transmembrane region" description="Helical" evidence="6">
    <location>
        <begin position="124"/>
        <end position="142"/>
    </location>
</feature>
<feature type="transmembrane region" description="Helical" evidence="6">
    <location>
        <begin position="70"/>
        <end position="89"/>
    </location>
</feature>
<feature type="transmembrane region" description="Helical" evidence="6">
    <location>
        <begin position="221"/>
        <end position="245"/>
    </location>
</feature>
<gene>
    <name evidence="7" type="ORF">CUESP1_0817</name>
</gene>
<dbReference type="PANTHER" id="PTHR30482">
    <property type="entry name" value="HIGH-AFFINITY BRANCHED-CHAIN AMINO ACID TRANSPORT SYSTEM PERMEASE"/>
    <property type="match status" value="1"/>
</dbReference>
<dbReference type="InterPro" id="IPR043428">
    <property type="entry name" value="LivM-like"/>
</dbReference>
<feature type="transmembrane region" description="Helical" evidence="6">
    <location>
        <begin position="257"/>
        <end position="283"/>
    </location>
</feature>
<feature type="transmembrane region" description="Helical" evidence="6">
    <location>
        <begin position="162"/>
        <end position="185"/>
    </location>
</feature>
<evidence type="ECO:0000313" key="8">
    <source>
        <dbReference type="Proteomes" id="UP000245423"/>
    </source>
</evidence>
<dbReference type="GO" id="GO:0015658">
    <property type="term" value="F:branched-chain amino acid transmembrane transporter activity"/>
    <property type="evidence" value="ECO:0007669"/>
    <property type="project" value="InterPro"/>
</dbReference>
<feature type="transmembrane region" description="Helical" evidence="6">
    <location>
        <begin position="21"/>
        <end position="37"/>
    </location>
</feature>
<dbReference type="EMBL" id="LT669839">
    <property type="protein sequence ID" value="SHD76197.1"/>
    <property type="molecule type" value="Genomic_DNA"/>
</dbReference>
<feature type="transmembrane region" description="Helical" evidence="6">
    <location>
        <begin position="295"/>
        <end position="317"/>
    </location>
</feature>
<evidence type="ECO:0000313" key="7">
    <source>
        <dbReference type="EMBL" id="SHD76197.1"/>
    </source>
</evidence>
<feature type="transmembrane region" description="Helical" evidence="6">
    <location>
        <begin position="95"/>
        <end position="117"/>
    </location>
</feature>
<dbReference type="OrthoDB" id="9789927at2"/>
<evidence type="ECO:0000256" key="1">
    <source>
        <dbReference type="ARBA" id="ARBA00004651"/>
    </source>
</evidence>
<sequence>MESINVNRRKTIINTIKEKRFLIITLFIISAIIAYMLRERYLALILCFICINSIAVSGLDILFGYTGQVSFGHAAYYAIGAYTSTLLSLKVGIPVFFTIILGALLAMLFGIIIAFPASKLVKHFLSLLTIAFGQMVYMFISVTDKLTNGFSGIIGIPNLKIFGYTFSSNQSYFFLFLAIVLLVLLGKKRLINSRVGRAFIAIRENPHAAAGMGINVRYYKIMAFAISAFLTGLAGAFYAHLVGFISPDSFTNAQSNIFMTMLLFGGIASLVGPTIGAAILVVITEIMQSFVSYQMLIYALFILAVLFYLPNGVVGIFDNIKQIVARRFRKKVD</sequence>
<dbReference type="GO" id="GO:0005886">
    <property type="term" value="C:plasma membrane"/>
    <property type="evidence" value="ECO:0007669"/>
    <property type="project" value="UniProtKB-SubCell"/>
</dbReference>
<comment type="subcellular location">
    <subcellularLocation>
        <location evidence="1">Cell membrane</location>
        <topology evidence="1">Multi-pass membrane protein</topology>
    </subcellularLocation>
</comment>
<proteinExistence type="predicted"/>
<dbReference type="InterPro" id="IPR001851">
    <property type="entry name" value="ABC_transp_permease"/>
</dbReference>
<keyword evidence="2" id="KW-1003">Cell membrane</keyword>
<evidence type="ECO:0000256" key="2">
    <source>
        <dbReference type="ARBA" id="ARBA00022475"/>
    </source>
</evidence>
<dbReference type="Proteomes" id="UP000245423">
    <property type="component" value="Chromosome 1"/>
</dbReference>
<name>A0A1M4PL49_9FIRM</name>
<dbReference type="CDD" id="cd06581">
    <property type="entry name" value="TM_PBP1_LivM_like"/>
    <property type="match status" value="1"/>
</dbReference>
<protein>
    <submittedName>
        <fullName evidence="7">Branched-chain amino acid ABC transporter, permease protein</fullName>
    </submittedName>
</protein>
<reference evidence="7 8" key="1">
    <citation type="submission" date="2016-11" db="EMBL/GenBank/DDBJ databases">
        <authorList>
            <person name="Manzoor S."/>
        </authorList>
    </citation>
    <scope>NUCLEOTIDE SEQUENCE [LARGE SCALE GENOMIC DNA]</scope>
    <source>
        <strain evidence="7">Clostridium ultunense strain Esp</strain>
    </source>
</reference>
<organism evidence="7 8">
    <name type="scientific">[Clostridium] ultunense Esp</name>
    <dbReference type="NCBI Taxonomy" id="1288971"/>
    <lineage>
        <taxon>Bacteria</taxon>
        <taxon>Bacillati</taxon>
        <taxon>Bacillota</taxon>
        <taxon>Tissierellia</taxon>
        <taxon>Tissierellales</taxon>
        <taxon>Tepidimicrobiaceae</taxon>
        <taxon>Schnuerera</taxon>
    </lineage>
</organism>
<dbReference type="PANTHER" id="PTHR30482:SF10">
    <property type="entry name" value="HIGH-AFFINITY BRANCHED-CHAIN AMINO ACID TRANSPORT PROTEIN BRAE"/>
    <property type="match status" value="1"/>
</dbReference>
<dbReference type="AlphaFoldDB" id="A0A1M4PL49"/>
<keyword evidence="5 6" id="KW-0472">Membrane</keyword>
<evidence type="ECO:0000256" key="6">
    <source>
        <dbReference type="SAM" id="Phobius"/>
    </source>
</evidence>
<keyword evidence="3 6" id="KW-0812">Transmembrane</keyword>
<keyword evidence="4 6" id="KW-1133">Transmembrane helix</keyword>
<evidence type="ECO:0000256" key="5">
    <source>
        <dbReference type="ARBA" id="ARBA00023136"/>
    </source>
</evidence>
<evidence type="ECO:0000256" key="3">
    <source>
        <dbReference type="ARBA" id="ARBA00022692"/>
    </source>
</evidence>
<keyword evidence="8" id="KW-1185">Reference proteome</keyword>
<feature type="transmembrane region" description="Helical" evidence="6">
    <location>
        <begin position="43"/>
        <end position="63"/>
    </location>
</feature>
<evidence type="ECO:0000256" key="4">
    <source>
        <dbReference type="ARBA" id="ARBA00022989"/>
    </source>
</evidence>
<dbReference type="RefSeq" id="WP_025640543.1">
    <property type="nucleotide sequence ID" value="NZ_LT669839.1"/>
</dbReference>
<dbReference type="Pfam" id="PF02653">
    <property type="entry name" value="BPD_transp_2"/>
    <property type="match status" value="1"/>
</dbReference>